<dbReference type="GO" id="GO:0009279">
    <property type="term" value="C:cell outer membrane"/>
    <property type="evidence" value="ECO:0007669"/>
    <property type="project" value="TreeGrafter"/>
</dbReference>
<evidence type="ECO:0000313" key="6">
    <source>
        <dbReference type="EMBL" id="SHL98770.1"/>
    </source>
</evidence>
<organism evidence="6 7">
    <name type="scientific">Vreelandella subglaciescola</name>
    <dbReference type="NCBI Taxonomy" id="29571"/>
    <lineage>
        <taxon>Bacteria</taxon>
        <taxon>Pseudomonadati</taxon>
        <taxon>Pseudomonadota</taxon>
        <taxon>Gammaproteobacteria</taxon>
        <taxon>Oceanospirillales</taxon>
        <taxon>Halomonadaceae</taxon>
        <taxon>Vreelandella</taxon>
    </lineage>
</organism>
<dbReference type="AlphaFoldDB" id="A0A1M7F468"/>
<evidence type="ECO:0000256" key="4">
    <source>
        <dbReference type="HAMAP-Rule" id="MF_01914"/>
    </source>
</evidence>
<sequence length="170" mass="19031" precursor="true">MNTRTLSFITAAALGISALGSGIATAQTTSPDPVQVEADRFDLDQRAGTVVYRGNVKIRQGEMRLRGARVNIQRNDAGELSRATAFGERAYLRDRPDGQKEQIEGEARQIIYHVAERRVELIDQAELDQGGDHFEGGRLEYFIDREVIQARSDVEGSDNQRIRMTLQPEQ</sequence>
<dbReference type="Gene3D" id="2.60.450.10">
    <property type="entry name" value="Lipopolysaccharide (LPS) transport protein A like domain"/>
    <property type="match status" value="1"/>
</dbReference>
<protein>
    <recommendedName>
        <fullName evidence="4">Lipopolysaccharide export system protein LptA</fullName>
    </recommendedName>
</protein>
<evidence type="ECO:0000256" key="3">
    <source>
        <dbReference type="ARBA" id="ARBA00022764"/>
    </source>
</evidence>
<dbReference type="RefSeq" id="WP_079551245.1">
    <property type="nucleotide sequence ID" value="NZ_LT670847.1"/>
</dbReference>
<evidence type="ECO:0000256" key="1">
    <source>
        <dbReference type="ARBA" id="ARBA00022448"/>
    </source>
</evidence>
<proteinExistence type="inferred from homology"/>
<feature type="domain" description="Organic solvent tolerance-like N-terminal" evidence="5">
    <location>
        <begin position="35"/>
        <end position="146"/>
    </location>
</feature>
<evidence type="ECO:0000256" key="2">
    <source>
        <dbReference type="ARBA" id="ARBA00022729"/>
    </source>
</evidence>
<dbReference type="GO" id="GO:0001530">
    <property type="term" value="F:lipopolysaccharide binding"/>
    <property type="evidence" value="ECO:0007669"/>
    <property type="project" value="InterPro"/>
</dbReference>
<dbReference type="GO" id="GO:0030288">
    <property type="term" value="C:outer membrane-bounded periplasmic space"/>
    <property type="evidence" value="ECO:0007669"/>
    <property type="project" value="TreeGrafter"/>
</dbReference>
<dbReference type="Pfam" id="PF03968">
    <property type="entry name" value="LptD_N"/>
    <property type="match status" value="1"/>
</dbReference>
<comment type="function">
    <text evidence="4">Involved in the assembly of lipopolysaccharide (LPS). Required for the translocation of LPS from the inner membrane to the outer membrane. May form a bridge between the inner membrane and the outer membrane, via interactions with LptC and LptD, thereby facilitating LPS transfer across the periplasm.</text>
</comment>
<dbReference type="InterPro" id="IPR005653">
    <property type="entry name" value="OstA-like_N"/>
</dbReference>
<dbReference type="GO" id="GO:0015920">
    <property type="term" value="P:lipopolysaccharide transport"/>
    <property type="evidence" value="ECO:0007669"/>
    <property type="project" value="UniProtKB-UniRule"/>
</dbReference>
<dbReference type="EMBL" id="LT670847">
    <property type="protein sequence ID" value="SHL98770.1"/>
    <property type="molecule type" value="Genomic_DNA"/>
</dbReference>
<dbReference type="GO" id="GO:0043165">
    <property type="term" value="P:Gram-negative-bacterium-type cell outer membrane assembly"/>
    <property type="evidence" value="ECO:0007669"/>
    <property type="project" value="UniProtKB-UniRule"/>
</dbReference>
<dbReference type="PANTHER" id="PTHR36504">
    <property type="entry name" value="LIPOPOLYSACCHARIDE EXPORT SYSTEM PROTEIN LPTA"/>
    <property type="match status" value="1"/>
</dbReference>
<dbReference type="InterPro" id="IPR052037">
    <property type="entry name" value="LPS_export_LptA"/>
</dbReference>
<feature type="chain" id="PRO_5009990261" description="Lipopolysaccharide export system protein LptA" evidence="4">
    <location>
        <begin position="27"/>
        <end position="170"/>
    </location>
</feature>
<dbReference type="Proteomes" id="UP000190911">
    <property type="component" value="Chromosome I"/>
</dbReference>
<comment type="similarity">
    <text evidence="4">Belongs to the LptA family.</text>
</comment>
<evidence type="ECO:0000313" key="7">
    <source>
        <dbReference type="Proteomes" id="UP000190911"/>
    </source>
</evidence>
<dbReference type="InParanoid" id="A0A1M7F468"/>
<comment type="subunit">
    <text evidence="4">Component of the lipopolysaccharide transport and assembly complex.</text>
</comment>
<keyword evidence="1 4" id="KW-0813">Transport</keyword>
<keyword evidence="3 4" id="KW-0574">Periplasm</keyword>
<reference evidence="6 7" key="1">
    <citation type="submission" date="2016-11" db="EMBL/GenBank/DDBJ databases">
        <authorList>
            <person name="Jaros S."/>
            <person name="Januszkiewicz K."/>
            <person name="Wedrychowicz H."/>
        </authorList>
    </citation>
    <scope>NUCLEOTIDE SEQUENCE [LARGE SCALE GENOMIC DNA]</scope>
    <source>
        <strain evidence="6 7">ACAM 12</strain>
    </source>
</reference>
<dbReference type="PANTHER" id="PTHR36504:SF1">
    <property type="entry name" value="LIPOPOLYSACCHARIDE EXPORT SYSTEM PROTEIN LPTA"/>
    <property type="match status" value="1"/>
</dbReference>
<dbReference type="STRING" id="29571.SAMN05878437_0639"/>
<accession>A0A1M7F468</accession>
<dbReference type="InterPro" id="IPR014340">
    <property type="entry name" value="LptA"/>
</dbReference>
<keyword evidence="2 4" id="KW-0732">Signal</keyword>
<dbReference type="FunCoup" id="A0A1M7F468">
    <property type="interactions" value="53"/>
</dbReference>
<keyword evidence="7" id="KW-1185">Reference proteome</keyword>
<dbReference type="NCBIfam" id="TIGR03002">
    <property type="entry name" value="outer_YhbN_LptA"/>
    <property type="match status" value="1"/>
</dbReference>
<dbReference type="OrthoDB" id="9795964at2"/>
<gene>
    <name evidence="4" type="primary">lptA</name>
    <name evidence="6" type="ORF">SAMN05878437_0639</name>
</gene>
<name>A0A1M7F468_9GAMM</name>
<feature type="signal peptide" evidence="4">
    <location>
        <begin position="1"/>
        <end position="26"/>
    </location>
</feature>
<comment type="subcellular location">
    <subcellularLocation>
        <location evidence="4">Periplasm</location>
    </subcellularLocation>
</comment>
<evidence type="ECO:0000259" key="5">
    <source>
        <dbReference type="Pfam" id="PF03968"/>
    </source>
</evidence>
<dbReference type="GO" id="GO:0017089">
    <property type="term" value="F:glycolipid transfer activity"/>
    <property type="evidence" value="ECO:0007669"/>
    <property type="project" value="TreeGrafter"/>
</dbReference>
<dbReference type="HAMAP" id="MF_01914">
    <property type="entry name" value="LPS_assembly_LptA"/>
    <property type="match status" value="1"/>
</dbReference>